<name>A0A1G2KUR1_9BACT</name>
<evidence type="ECO:0000313" key="2">
    <source>
        <dbReference type="EMBL" id="OHA03168.1"/>
    </source>
</evidence>
<evidence type="ECO:0000259" key="1">
    <source>
        <dbReference type="Pfam" id="PF02350"/>
    </source>
</evidence>
<accession>A0A1G2KUR1</accession>
<dbReference type="GO" id="GO:0004553">
    <property type="term" value="F:hydrolase activity, hydrolyzing O-glycosyl compounds"/>
    <property type="evidence" value="ECO:0007669"/>
    <property type="project" value="InterPro"/>
</dbReference>
<protein>
    <submittedName>
        <fullName evidence="2">UDP-N-acetyl-D-glucosamine 2-epimerase, UDP-hydrolysing</fullName>
    </submittedName>
</protein>
<dbReference type="CDD" id="cd03786">
    <property type="entry name" value="GTB_UDP-GlcNAc_2-Epimerase"/>
    <property type="match status" value="1"/>
</dbReference>
<sequence length="389" mass="42745">MNTSAKRKICVVVHSRANYGSIKSVMRAIRAHPDLELQVVVGASALLDRFGSVVNIIEKDGFIPDAKVHFIIEGETPATMAKSAGLGLVELPTIFDRLKPDIVVTVGDRFDTIPTAIAAAYMNIPLAHTMGGEVTGTIDESVRHAITKLAHIHFPASKDAAERIIRMGEEPDMVHMVGCPRIDVTAEVMREDGNAPNSASLSESGVGVEIDFEKPFLLAVQYPVTTEYGQSEHQINETLAALRELALPTVMLWPNVDAGSEDVARGMRKFREQYPDAPIRFYKNLPTEMFVRLMMRTTCMIGNSSMAIREGAHIGVPAVNVGTRQSGRERGHNAIDAGYDRKDIADAIRRQMAQGRYPSEHIYGDGKAGERIAEILAHCTVRVQKRITY</sequence>
<dbReference type="InterPro" id="IPR029767">
    <property type="entry name" value="WecB-like"/>
</dbReference>
<dbReference type="GO" id="GO:0006047">
    <property type="term" value="P:UDP-N-acetylglucosamine metabolic process"/>
    <property type="evidence" value="ECO:0007669"/>
    <property type="project" value="InterPro"/>
</dbReference>
<comment type="caution">
    <text evidence="2">The sequence shown here is derived from an EMBL/GenBank/DDBJ whole genome shotgun (WGS) entry which is preliminary data.</text>
</comment>
<dbReference type="AlphaFoldDB" id="A0A1G2KUR1"/>
<dbReference type="EMBL" id="MHQN01000023">
    <property type="protein sequence ID" value="OHA03168.1"/>
    <property type="molecule type" value="Genomic_DNA"/>
</dbReference>
<gene>
    <name evidence="2" type="ORF">A3C92_03855</name>
</gene>
<evidence type="ECO:0000313" key="3">
    <source>
        <dbReference type="Proteomes" id="UP000177177"/>
    </source>
</evidence>
<dbReference type="Proteomes" id="UP000177177">
    <property type="component" value="Unassembled WGS sequence"/>
</dbReference>
<feature type="domain" description="UDP-N-acetylglucosamine 2-epimerase" evidence="1">
    <location>
        <begin position="27"/>
        <end position="376"/>
    </location>
</feature>
<dbReference type="NCBIfam" id="TIGR03568">
    <property type="entry name" value="NeuC_NnaA"/>
    <property type="match status" value="1"/>
</dbReference>
<organism evidence="2 3">
    <name type="scientific">Candidatus Sungbacteria bacterium RIFCSPHIGHO2_02_FULL_53_17</name>
    <dbReference type="NCBI Taxonomy" id="1802275"/>
    <lineage>
        <taxon>Bacteria</taxon>
        <taxon>Candidatus Sungiibacteriota</taxon>
    </lineage>
</organism>
<reference evidence="2 3" key="1">
    <citation type="journal article" date="2016" name="Nat. Commun.">
        <title>Thousands of microbial genomes shed light on interconnected biogeochemical processes in an aquifer system.</title>
        <authorList>
            <person name="Anantharaman K."/>
            <person name="Brown C.T."/>
            <person name="Hug L.A."/>
            <person name="Sharon I."/>
            <person name="Castelle C.J."/>
            <person name="Probst A.J."/>
            <person name="Thomas B.C."/>
            <person name="Singh A."/>
            <person name="Wilkins M.J."/>
            <person name="Karaoz U."/>
            <person name="Brodie E.L."/>
            <person name="Williams K.H."/>
            <person name="Hubbard S.S."/>
            <person name="Banfield J.F."/>
        </authorList>
    </citation>
    <scope>NUCLEOTIDE SEQUENCE [LARGE SCALE GENOMIC DNA]</scope>
</reference>
<dbReference type="PANTHER" id="PTHR43174:SF3">
    <property type="entry name" value="UDP-N-ACETYLGLUCOSAMINE 2-EPIMERASE"/>
    <property type="match status" value="1"/>
</dbReference>
<proteinExistence type="predicted"/>
<dbReference type="Gene3D" id="3.40.50.2000">
    <property type="entry name" value="Glycogen Phosphorylase B"/>
    <property type="match status" value="2"/>
</dbReference>
<dbReference type="InterPro" id="IPR020004">
    <property type="entry name" value="UDP-GlcNAc_Epase"/>
</dbReference>
<dbReference type="PANTHER" id="PTHR43174">
    <property type="entry name" value="UDP-N-ACETYLGLUCOSAMINE 2-EPIMERASE"/>
    <property type="match status" value="1"/>
</dbReference>
<dbReference type="Pfam" id="PF02350">
    <property type="entry name" value="Epimerase_2"/>
    <property type="match status" value="1"/>
</dbReference>
<dbReference type="SUPFAM" id="SSF53756">
    <property type="entry name" value="UDP-Glycosyltransferase/glycogen phosphorylase"/>
    <property type="match status" value="1"/>
</dbReference>
<dbReference type="InterPro" id="IPR003331">
    <property type="entry name" value="UDP_GlcNAc_Epimerase_2_dom"/>
</dbReference>